<dbReference type="SUPFAM" id="SSF55394">
    <property type="entry name" value="Bactericidal permeability-increasing protein, BPI"/>
    <property type="match status" value="1"/>
</dbReference>
<reference evidence="4 5" key="1">
    <citation type="journal article" date="2011" name="Proc. Natl. Acad. Sci. U.S.A.">
        <title>Genome and transcriptome analyses of the mountain pine beetle-fungal symbiont Grosmannia clavigera, a lodgepole pine pathogen.</title>
        <authorList>
            <person name="DiGuistini S."/>
            <person name="Wang Y."/>
            <person name="Liao N.Y."/>
            <person name="Taylor G."/>
            <person name="Tanguay P."/>
            <person name="Feau N."/>
            <person name="Henrissat B."/>
            <person name="Chan S.K."/>
            <person name="Hesse-Orce U."/>
            <person name="Alamouti S.M."/>
            <person name="Tsui C.K.M."/>
            <person name="Docking R.T."/>
            <person name="Levasseur A."/>
            <person name="Haridas S."/>
            <person name="Robertson G."/>
            <person name="Birol I."/>
            <person name="Holt R.A."/>
            <person name="Marra M.A."/>
            <person name="Hamelin R.C."/>
            <person name="Hirst M."/>
            <person name="Jones S.J.M."/>
            <person name="Bohlmann J."/>
            <person name="Breuil C."/>
        </authorList>
    </citation>
    <scope>NUCLEOTIDE SEQUENCE [LARGE SCALE GENOMIC DNA]</scope>
    <source>
        <strain evidence="5">kw1407 / UAMH 11150</strain>
    </source>
</reference>
<dbReference type="InterPro" id="IPR027842">
    <property type="entry name" value="HAM1-like_C"/>
</dbReference>
<dbReference type="Gene3D" id="3.15.10.10">
    <property type="entry name" value="Bactericidal permeability-increasing protein, domain 1"/>
    <property type="match status" value="1"/>
</dbReference>
<dbReference type="eggNOG" id="ENOG502QYDH">
    <property type="taxonomic scope" value="Eukaryota"/>
</dbReference>
<dbReference type="OrthoDB" id="19394at2759"/>
<evidence type="ECO:0000313" key="4">
    <source>
        <dbReference type="EMBL" id="EFX03202.1"/>
    </source>
</evidence>
<dbReference type="Pfam" id="PF19343">
    <property type="entry name" value="HAM1_N"/>
    <property type="match status" value="2"/>
</dbReference>
<accession>F0XHJ6</accession>
<dbReference type="PANTHER" id="PTHR31138:SF1">
    <property type="entry name" value="PDZ DOMAIN-CONTAINING PROTEIN"/>
    <property type="match status" value="1"/>
</dbReference>
<dbReference type="InParanoid" id="F0XHJ6"/>
<dbReference type="STRING" id="655863.F0XHJ6"/>
<sequence length="830" mass="91916">MSSRQVNRPTNIKQRDEDIGRKLQLYGIANAFGLGKLPSNDQIDTTLNSLLSSKALSSPSGKLSPEGRALVAEFRDVVSQAKYLVLSKNQGNLLQDFIWQTSNHDYKSIQAPGSSVDKAVAKTDGDQALQGLKTVGNLVITNGQFRKLLKDASIIIRDMAADGATKFTSKVRPGEDDLAQIDAPAADNTWHEAPNFSKENMRSRAQAVYKKKNNSVDVPVGDTTDAPAADGVDQVVENKTSNYRSRGRDYLSTKIPQERRDQVVWRLKKMVIECQQHPDYQQAVQTLLDLAEKYQGHAQTTASSSASTVQGARSALAKAEADLKTLIERFANGTSTNGLWDSIGAIYDAAKIDPELKGWFRALDQYIRRCLQEKGYILEESSTSDWDKIYDHGKYLLRGKYNSQTNRVLDEVKFVGEQFDKDPQNKAFGESVRRLLIDLGNDENGKPKFKPHLVKDLTNVIIPTALENISYIPIPRIEYSDPQIDAVIENLVFESDNFMPNMVHIFNSNNMSWGRKMTKVGKNKHTVQVKVAGIQTDLRNVSYYVKRKQGFPSLTDIGIFSVLMAGHGFSFQLGLSTADAVDAQHFFKVDSVHVDIDYLKIKLHKSRHKMLFNLFKPLLMRILRPTLQKVLEKAIRDNFHKFDAALYDIKKDADRVGKAAEGDPDSPTPNSYSRFYQAAQKRFTDNKQQKKKAAAGKKSDQKMNYAFTKEDSIFPNIQLPGGFSSKATEFRDMARQGEAWHSPVFALGSASRSKDIPAAPKVERKAIATSAGSTGNNAAYGINDTDFAEISPNATASTAAGTVSDAADTASTAASKMGGTAPSATRQFYQ</sequence>
<evidence type="ECO:0008006" key="6">
    <source>
        <dbReference type="Google" id="ProtNLM"/>
    </source>
</evidence>
<dbReference type="PANTHER" id="PTHR31138">
    <property type="entry name" value="CHROMOSOME 19, WHOLE GENOME SHOTGUN SEQUENCE"/>
    <property type="match status" value="1"/>
</dbReference>
<name>F0XHJ6_GROCL</name>
<feature type="region of interest" description="Disordered" evidence="1">
    <location>
        <begin position="796"/>
        <end position="830"/>
    </location>
</feature>
<organism evidence="5">
    <name type="scientific">Grosmannia clavigera (strain kw1407 / UAMH 11150)</name>
    <name type="common">Blue stain fungus</name>
    <name type="synonym">Graphiocladiella clavigera</name>
    <dbReference type="NCBI Taxonomy" id="655863"/>
    <lineage>
        <taxon>Eukaryota</taxon>
        <taxon>Fungi</taxon>
        <taxon>Dikarya</taxon>
        <taxon>Ascomycota</taxon>
        <taxon>Pezizomycotina</taxon>
        <taxon>Sordariomycetes</taxon>
        <taxon>Sordariomycetidae</taxon>
        <taxon>Ophiostomatales</taxon>
        <taxon>Ophiostomataceae</taxon>
        <taxon>Leptographium</taxon>
    </lineage>
</organism>
<gene>
    <name evidence="4" type="ORF">CMQ_3131</name>
</gene>
<feature type="domain" description="HAM1-like C-terminal" evidence="2">
    <location>
        <begin position="594"/>
        <end position="757"/>
    </location>
</feature>
<evidence type="ECO:0000313" key="5">
    <source>
        <dbReference type="Proteomes" id="UP000007796"/>
    </source>
</evidence>
<dbReference type="Proteomes" id="UP000007796">
    <property type="component" value="Unassembled WGS sequence"/>
</dbReference>
<feature type="compositionally biased region" description="Low complexity" evidence="1">
    <location>
        <begin position="796"/>
        <end position="815"/>
    </location>
</feature>
<feature type="domain" description="HAM1-like N-terminal" evidence="3">
    <location>
        <begin position="228"/>
        <end position="580"/>
    </location>
</feature>
<dbReference type="InterPro" id="IPR017943">
    <property type="entry name" value="Bactericidal_perm-incr_a/b_dom"/>
</dbReference>
<proteinExistence type="predicted"/>
<dbReference type="Pfam" id="PF14613">
    <property type="entry name" value="HAM1_C"/>
    <property type="match status" value="1"/>
</dbReference>
<feature type="domain" description="HAM1-like N-terminal" evidence="3">
    <location>
        <begin position="1"/>
        <end position="214"/>
    </location>
</feature>
<protein>
    <recommendedName>
        <fullName evidence="6">Bactericidal permeability-increasing protein</fullName>
    </recommendedName>
</protein>
<dbReference type="AlphaFoldDB" id="F0XHJ6"/>
<dbReference type="HOGENOM" id="CLU_007183_1_0_1"/>
<evidence type="ECO:0000256" key="1">
    <source>
        <dbReference type="SAM" id="MobiDB-lite"/>
    </source>
</evidence>
<dbReference type="GO" id="GO:0008289">
    <property type="term" value="F:lipid binding"/>
    <property type="evidence" value="ECO:0007669"/>
    <property type="project" value="InterPro"/>
</dbReference>
<evidence type="ECO:0000259" key="2">
    <source>
        <dbReference type="Pfam" id="PF14613"/>
    </source>
</evidence>
<keyword evidence="5" id="KW-1185">Reference proteome</keyword>
<dbReference type="RefSeq" id="XP_014172684.1">
    <property type="nucleotide sequence ID" value="XM_014317209.1"/>
</dbReference>
<dbReference type="InterPro" id="IPR045967">
    <property type="entry name" value="HAM1-like_N"/>
</dbReference>
<evidence type="ECO:0000259" key="3">
    <source>
        <dbReference type="Pfam" id="PF19343"/>
    </source>
</evidence>
<dbReference type="GeneID" id="25976198"/>
<dbReference type="EMBL" id="GL629769">
    <property type="protein sequence ID" value="EFX03202.1"/>
    <property type="molecule type" value="Genomic_DNA"/>
</dbReference>